<evidence type="ECO:0000313" key="6">
    <source>
        <dbReference type="Proteomes" id="UP000198625"/>
    </source>
</evidence>
<dbReference type="RefSeq" id="WP_091727777.1">
    <property type="nucleotide sequence ID" value="NZ_FNQE01000007.1"/>
</dbReference>
<dbReference type="OrthoDB" id="9758917at2"/>
<reference evidence="5 6" key="1">
    <citation type="submission" date="2016-10" db="EMBL/GenBank/DDBJ databases">
        <authorList>
            <person name="de Groot N.N."/>
        </authorList>
    </citation>
    <scope>NUCLEOTIDE SEQUENCE [LARGE SCALE GENOMIC DNA]</scope>
    <source>
        <strain evidence="5 6">DSM 21650</strain>
    </source>
</reference>
<dbReference type="PANTHER" id="PTHR43343">
    <property type="entry name" value="PEPTIDASE S12"/>
    <property type="match status" value="1"/>
</dbReference>
<keyword evidence="3" id="KW-0472">Membrane</keyword>
<dbReference type="Pfam" id="PF13365">
    <property type="entry name" value="Trypsin_2"/>
    <property type="match status" value="1"/>
</dbReference>
<keyword evidence="2" id="KW-0378">Hydrolase</keyword>
<dbReference type="PROSITE" id="PS50106">
    <property type="entry name" value="PDZ"/>
    <property type="match status" value="1"/>
</dbReference>
<proteinExistence type="predicted"/>
<dbReference type="GO" id="GO:0004252">
    <property type="term" value="F:serine-type endopeptidase activity"/>
    <property type="evidence" value="ECO:0007669"/>
    <property type="project" value="InterPro"/>
</dbReference>
<dbReference type="STRING" id="415015.SAMN05660462_00892"/>
<dbReference type="SMART" id="SM00228">
    <property type="entry name" value="PDZ"/>
    <property type="match status" value="1"/>
</dbReference>
<keyword evidence="6" id="KW-1185">Reference proteome</keyword>
<feature type="transmembrane region" description="Helical" evidence="3">
    <location>
        <begin position="26"/>
        <end position="49"/>
    </location>
</feature>
<dbReference type="PANTHER" id="PTHR43343:SF3">
    <property type="entry name" value="PROTEASE DO-LIKE 8, CHLOROPLASTIC"/>
    <property type="match status" value="1"/>
</dbReference>
<dbReference type="SUPFAM" id="SSF50494">
    <property type="entry name" value="Trypsin-like serine proteases"/>
    <property type="match status" value="1"/>
</dbReference>
<dbReference type="InterPro" id="IPR009003">
    <property type="entry name" value="Peptidase_S1_PA"/>
</dbReference>
<dbReference type="AlphaFoldDB" id="A0A1H3MN79"/>
<evidence type="ECO:0000256" key="2">
    <source>
        <dbReference type="ARBA" id="ARBA00022801"/>
    </source>
</evidence>
<dbReference type="InterPro" id="IPR051201">
    <property type="entry name" value="Chloro_Bact_Ser_Proteases"/>
</dbReference>
<evidence type="ECO:0000256" key="1">
    <source>
        <dbReference type="ARBA" id="ARBA00022670"/>
    </source>
</evidence>
<name>A0A1H3MN79_9FIRM</name>
<dbReference type="Proteomes" id="UP000198625">
    <property type="component" value="Unassembled WGS sequence"/>
</dbReference>
<protein>
    <submittedName>
        <fullName evidence="5">Serine protease Do</fullName>
    </submittedName>
</protein>
<evidence type="ECO:0000256" key="3">
    <source>
        <dbReference type="SAM" id="Phobius"/>
    </source>
</evidence>
<dbReference type="InterPro" id="IPR036034">
    <property type="entry name" value="PDZ_sf"/>
</dbReference>
<dbReference type="CDD" id="cd06779">
    <property type="entry name" value="cpPDZ_Deg_HtrA-like"/>
    <property type="match status" value="1"/>
</dbReference>
<accession>A0A1H3MN79</accession>
<dbReference type="GO" id="GO:0006508">
    <property type="term" value="P:proteolysis"/>
    <property type="evidence" value="ECO:0007669"/>
    <property type="project" value="UniProtKB-KW"/>
</dbReference>
<gene>
    <name evidence="5" type="ORF">SAMN05660462_00892</name>
</gene>
<keyword evidence="3" id="KW-0812">Transmembrane</keyword>
<feature type="domain" description="PDZ" evidence="4">
    <location>
        <begin position="299"/>
        <end position="377"/>
    </location>
</feature>
<dbReference type="SUPFAM" id="SSF50156">
    <property type="entry name" value="PDZ domain-like"/>
    <property type="match status" value="1"/>
</dbReference>
<dbReference type="EMBL" id="FNQE01000007">
    <property type="protein sequence ID" value="SDY78182.1"/>
    <property type="molecule type" value="Genomic_DNA"/>
</dbReference>
<dbReference type="PRINTS" id="PR00834">
    <property type="entry name" value="PROTEASES2C"/>
</dbReference>
<keyword evidence="1 5" id="KW-0645">Protease</keyword>
<organism evidence="5 6">
    <name type="scientific">Proteiniborus ethanoligenes</name>
    <dbReference type="NCBI Taxonomy" id="415015"/>
    <lineage>
        <taxon>Bacteria</taxon>
        <taxon>Bacillati</taxon>
        <taxon>Bacillota</taxon>
        <taxon>Clostridia</taxon>
        <taxon>Eubacteriales</taxon>
        <taxon>Proteiniborus</taxon>
    </lineage>
</organism>
<dbReference type="InterPro" id="IPR001940">
    <property type="entry name" value="Peptidase_S1C"/>
</dbReference>
<evidence type="ECO:0000313" key="5">
    <source>
        <dbReference type="EMBL" id="SDY78182.1"/>
    </source>
</evidence>
<dbReference type="Gene3D" id="2.30.42.10">
    <property type="match status" value="1"/>
</dbReference>
<dbReference type="InterPro" id="IPR001478">
    <property type="entry name" value="PDZ"/>
</dbReference>
<sequence length="393" mass="42746">MDNFNPNFNMDDYGKKYEKKYKRSRLINIILLSILIGVIIGGAFTYGILQTQPMDITKPVEAASSQNNTSITNTSEGQPVASQWYTSPVVNVAEEVLPSIVMIKNKVNVNRGYEILQVDKGTGSGIIYRQDGYIITNQHVIDGATELIVILNDGTEYKGKVLGQDLKTDLAVVKVEAKNLPAAKIGDSDKLRVGELAVAIGNPAGEEFSGSVTAGIISALNRSLNVGEKKMKLIQTDAAINPGNSGGALVNQNGEVIGINSVKLSSPEIEGMGFAIPINDALPIINELMQNGYVKRPWIGIGISNITESISKQYNLPVGVYIGRVYFGSPAEKAGLKPNDVIIKIDEEKIENIEDLSHIIENHKAEDVIRLTIYRDGKYMDIDVTLDIMPPTE</sequence>
<dbReference type="Pfam" id="PF13180">
    <property type="entry name" value="PDZ_2"/>
    <property type="match status" value="1"/>
</dbReference>
<dbReference type="Gene3D" id="2.40.10.120">
    <property type="match status" value="1"/>
</dbReference>
<evidence type="ECO:0000259" key="4">
    <source>
        <dbReference type="PROSITE" id="PS50106"/>
    </source>
</evidence>
<keyword evidence="3" id="KW-1133">Transmembrane helix</keyword>